<organism evidence="2 3">
    <name type="scientific">Halocaridina rubra</name>
    <name type="common">Hawaiian red shrimp</name>
    <dbReference type="NCBI Taxonomy" id="373956"/>
    <lineage>
        <taxon>Eukaryota</taxon>
        <taxon>Metazoa</taxon>
        <taxon>Ecdysozoa</taxon>
        <taxon>Arthropoda</taxon>
        <taxon>Crustacea</taxon>
        <taxon>Multicrustacea</taxon>
        <taxon>Malacostraca</taxon>
        <taxon>Eumalacostraca</taxon>
        <taxon>Eucarida</taxon>
        <taxon>Decapoda</taxon>
        <taxon>Pleocyemata</taxon>
        <taxon>Caridea</taxon>
        <taxon>Atyoidea</taxon>
        <taxon>Atyidae</taxon>
        <taxon>Halocaridina</taxon>
    </lineage>
</organism>
<feature type="compositionally biased region" description="Basic and acidic residues" evidence="1">
    <location>
        <begin position="94"/>
        <end position="103"/>
    </location>
</feature>
<dbReference type="EMBL" id="JAXCGZ010023126">
    <property type="protein sequence ID" value="KAK7016785.1"/>
    <property type="molecule type" value="Genomic_DNA"/>
</dbReference>
<reference evidence="2 3" key="1">
    <citation type="submission" date="2023-11" db="EMBL/GenBank/DDBJ databases">
        <title>Halocaridina rubra genome assembly.</title>
        <authorList>
            <person name="Smith C."/>
        </authorList>
    </citation>
    <scope>NUCLEOTIDE SEQUENCE [LARGE SCALE GENOMIC DNA]</scope>
    <source>
        <strain evidence="2">EP-1</strain>
        <tissue evidence="2">Whole</tissue>
    </source>
</reference>
<accession>A0AAN8ZT19</accession>
<feature type="non-terminal residue" evidence="2">
    <location>
        <position position="215"/>
    </location>
</feature>
<gene>
    <name evidence="2" type="ORF">SK128_023701</name>
</gene>
<evidence type="ECO:0000313" key="3">
    <source>
        <dbReference type="Proteomes" id="UP001381693"/>
    </source>
</evidence>
<feature type="compositionally biased region" description="Basic and acidic residues" evidence="1">
    <location>
        <begin position="111"/>
        <end position="120"/>
    </location>
</feature>
<feature type="compositionally biased region" description="Basic and acidic residues" evidence="1">
    <location>
        <begin position="142"/>
        <end position="156"/>
    </location>
</feature>
<feature type="compositionally biased region" description="Basic and acidic residues" evidence="1">
    <location>
        <begin position="1"/>
        <end position="34"/>
    </location>
</feature>
<feature type="compositionally biased region" description="Basic and acidic residues" evidence="1">
    <location>
        <begin position="41"/>
        <end position="64"/>
    </location>
</feature>
<protein>
    <submittedName>
        <fullName evidence="2">Uncharacterized protein</fullName>
    </submittedName>
</protein>
<dbReference type="AlphaFoldDB" id="A0AAN8ZT19"/>
<name>A0AAN8ZT19_HALRR</name>
<evidence type="ECO:0000256" key="1">
    <source>
        <dbReference type="SAM" id="MobiDB-lite"/>
    </source>
</evidence>
<comment type="caution">
    <text evidence="2">The sequence shown here is derived from an EMBL/GenBank/DDBJ whole genome shotgun (WGS) entry which is preliminary data.</text>
</comment>
<keyword evidence="3" id="KW-1185">Reference proteome</keyword>
<dbReference type="Proteomes" id="UP001381693">
    <property type="component" value="Unassembled WGS sequence"/>
</dbReference>
<feature type="region of interest" description="Disordered" evidence="1">
    <location>
        <begin position="1"/>
        <end position="215"/>
    </location>
</feature>
<evidence type="ECO:0000313" key="2">
    <source>
        <dbReference type="EMBL" id="KAK7016785.1"/>
    </source>
</evidence>
<proteinExistence type="predicted"/>
<sequence>MPMHERRGLPPLDDRRADRRGQPLDARFPDDRRRSGGSIDPRAHEPWMEDHRSMERLDRPEHFPPHGPPSRHRHQPEWTGGRQATSWDRHKHPRHEEWGDEYGRGGIGGREWGEDLHDWVADIGAPPPPHQEQWSQHPRRGSYRDDWGGRGNDWVDHGASYPPGRDIGPPPTQGPHHGRGDHSQIPPMNRRPRREPLDPPTEHPPPTNVQQRLHP</sequence>